<organism evidence="2 3">
    <name type="scientific">Shigella phage Sd1</name>
    <dbReference type="NCBI Taxonomy" id="2024313"/>
    <lineage>
        <taxon>Viruses</taxon>
        <taxon>Duplodnaviria</taxon>
        <taxon>Heunggongvirae</taxon>
        <taxon>Uroviricota</taxon>
        <taxon>Caudoviricetes</taxon>
        <taxon>Drexlerviridae</taxon>
        <taxon>Rogunavirinae</taxon>
        <taxon>Wilsonroadvirus</taxon>
        <taxon>Wilsonroadvirus Sd1</taxon>
    </lineage>
</organism>
<dbReference type="Pfam" id="PF08273">
    <property type="entry name" value="Zn_Ribbon_Prim"/>
    <property type="match status" value="1"/>
</dbReference>
<sequence>MEVYMNHHDKNEVISKMKGMWGDFYSSQLGWTRENLSKKHGPCPSCGGRDRFRFTDELGQEKGNGSAICNQCGNDSGVGWVMKCSGMSYSETIDTLGDWLNLVPIEVISKANKRASRTSPYKMGSQMDHEKCWEIMLRTEVVESTPLSTYEGIYSEFGFDVGRTKSGEIIHAIPCFMAYDDGISEEMCNVMFINEEGDVSYAAKDYSRQSVAVIGSLKDDEFAYLVDNWIDGVRVHLATGNRCVLVCHSSYNMEMIAYALRNYKLRIACTRHDFDLLAVADDRNLDIVIPNDDNHFKSGIRKRIYKASELLD</sequence>
<dbReference type="GO" id="GO:0008270">
    <property type="term" value="F:zinc ion binding"/>
    <property type="evidence" value="ECO:0007669"/>
    <property type="project" value="InterPro"/>
</dbReference>
<accession>A0A291AYH6</accession>
<dbReference type="InterPro" id="IPR013237">
    <property type="entry name" value="Phage_T7_Gp4_N"/>
</dbReference>
<proteinExistence type="predicted"/>
<dbReference type="GO" id="GO:0004386">
    <property type="term" value="F:helicase activity"/>
    <property type="evidence" value="ECO:0007669"/>
    <property type="project" value="InterPro"/>
</dbReference>
<dbReference type="SMART" id="SM00778">
    <property type="entry name" value="Prim_Zn_Ribbon"/>
    <property type="match status" value="1"/>
</dbReference>
<dbReference type="Proteomes" id="UP000226171">
    <property type="component" value="Segment"/>
</dbReference>
<gene>
    <name evidence="2" type="ORF">Sd1_gp16</name>
</gene>
<evidence type="ECO:0000313" key="2">
    <source>
        <dbReference type="EMBL" id="ATE86082.1"/>
    </source>
</evidence>
<evidence type="ECO:0000313" key="3">
    <source>
        <dbReference type="Proteomes" id="UP000226171"/>
    </source>
</evidence>
<reference evidence="2 3" key="1">
    <citation type="submission" date="2017-05" db="EMBL/GenBank/DDBJ databases">
        <title>The isolation and characterization of 16 novel Shigella-infecting phages from the environment.</title>
        <authorList>
            <person name="Doore S.M."/>
            <person name="Schrad J.R."/>
            <person name="Dover J.A."/>
            <person name="Parent K.N."/>
        </authorList>
    </citation>
    <scope>NUCLEOTIDE SEQUENCE [LARGE SCALE GENOMIC DNA]</scope>
</reference>
<protein>
    <submittedName>
        <fullName evidence="2">DNA primase</fullName>
    </submittedName>
</protein>
<name>A0A291AYH6_9CAUD</name>
<keyword evidence="3" id="KW-1185">Reference proteome</keyword>
<dbReference type="SUPFAM" id="SSF57783">
    <property type="entry name" value="Zinc beta-ribbon"/>
    <property type="match status" value="1"/>
</dbReference>
<evidence type="ECO:0000259" key="1">
    <source>
        <dbReference type="SMART" id="SM00778"/>
    </source>
</evidence>
<feature type="domain" description="DNA primase/helicase Gp4 N-terminal Bacteriophage T7-like" evidence="1">
    <location>
        <begin position="38"/>
        <end position="78"/>
    </location>
</feature>
<dbReference type="EMBL" id="MF158042">
    <property type="protein sequence ID" value="ATE86082.1"/>
    <property type="molecule type" value="Genomic_DNA"/>
</dbReference>